<evidence type="ECO:0000313" key="2">
    <source>
        <dbReference type="Proteomes" id="UP000738349"/>
    </source>
</evidence>
<reference evidence="1" key="1">
    <citation type="journal article" date="2021" name="Nat. Commun.">
        <title>Genetic determinants of endophytism in the Arabidopsis root mycobiome.</title>
        <authorList>
            <person name="Mesny F."/>
            <person name="Miyauchi S."/>
            <person name="Thiergart T."/>
            <person name="Pickel B."/>
            <person name="Atanasova L."/>
            <person name="Karlsson M."/>
            <person name="Huettel B."/>
            <person name="Barry K.W."/>
            <person name="Haridas S."/>
            <person name="Chen C."/>
            <person name="Bauer D."/>
            <person name="Andreopoulos W."/>
            <person name="Pangilinan J."/>
            <person name="LaButti K."/>
            <person name="Riley R."/>
            <person name="Lipzen A."/>
            <person name="Clum A."/>
            <person name="Drula E."/>
            <person name="Henrissat B."/>
            <person name="Kohler A."/>
            <person name="Grigoriev I.V."/>
            <person name="Martin F.M."/>
            <person name="Hacquard S."/>
        </authorList>
    </citation>
    <scope>NUCLEOTIDE SEQUENCE</scope>
    <source>
        <strain evidence="1">MPI-CAGE-AT-0147</strain>
    </source>
</reference>
<dbReference type="Proteomes" id="UP000738349">
    <property type="component" value="Unassembled WGS sequence"/>
</dbReference>
<protein>
    <submittedName>
        <fullName evidence="1">Uncharacterized protein</fullName>
    </submittedName>
</protein>
<evidence type="ECO:0000313" key="1">
    <source>
        <dbReference type="EMBL" id="KAH7153395.1"/>
    </source>
</evidence>
<proteinExistence type="predicted"/>
<dbReference type="OrthoDB" id="5039224at2759"/>
<dbReference type="EMBL" id="JAGMUV010000006">
    <property type="protein sequence ID" value="KAH7153395.1"/>
    <property type="molecule type" value="Genomic_DNA"/>
</dbReference>
<keyword evidence="2" id="KW-1185">Reference proteome</keyword>
<name>A0A9P9F4A3_9HYPO</name>
<organism evidence="1 2">
    <name type="scientific">Dactylonectria macrodidyma</name>
    <dbReference type="NCBI Taxonomy" id="307937"/>
    <lineage>
        <taxon>Eukaryota</taxon>
        <taxon>Fungi</taxon>
        <taxon>Dikarya</taxon>
        <taxon>Ascomycota</taxon>
        <taxon>Pezizomycotina</taxon>
        <taxon>Sordariomycetes</taxon>
        <taxon>Hypocreomycetidae</taxon>
        <taxon>Hypocreales</taxon>
        <taxon>Nectriaceae</taxon>
        <taxon>Dactylonectria</taxon>
    </lineage>
</organism>
<sequence>MENTAREDDVPVSKIMKASIPDDDDTVSRDTTALSKLSELHLTANELNICNPFLSVPDEIILLIVEKGSLDRSSLRNLALTSSRLFRLARPSFYKGYNYETFRQAVAHVDIAAMERCAMFDAAPVKHQWDVGCTCRQPACFQAWEGSITPLGILVSGFWGYDTEEICLPVEDDRLNAVKWLLDHGANPNSPSAAVRCPYDPDYETRVDYDSEGEFGLFACKPVMLHLLPWLLKEDITKERIDAMSRLVYLLCVRGGAMPLRLDPTLLPRHPGKIAANTFAGLLRPRNSRKWSYPEEAVDMMEEKVKLLVHFKAVDTVEQDAFEKLVGAMRELSPLCPALTRRDSWDPRSMWHDHVMGNMERALEDTQSSLMDRWRIAFEKDYDQQTDHTRWYDADMGQWMDGLKHTLAFKRRYPRDVYMDDDLDYGGDD</sequence>
<comment type="caution">
    <text evidence="1">The sequence shown here is derived from an EMBL/GenBank/DDBJ whole genome shotgun (WGS) entry which is preliminary data.</text>
</comment>
<gene>
    <name evidence="1" type="ORF">EDB81DRAFT_931881</name>
</gene>
<accession>A0A9P9F4A3</accession>
<dbReference type="AlphaFoldDB" id="A0A9P9F4A3"/>